<dbReference type="AlphaFoldDB" id="A0A3S3N9C6"/>
<evidence type="ECO:0000256" key="4">
    <source>
        <dbReference type="ARBA" id="ARBA00022475"/>
    </source>
</evidence>
<evidence type="ECO:0000256" key="8">
    <source>
        <dbReference type="ARBA" id="ARBA00023136"/>
    </source>
</evidence>
<keyword evidence="6 11" id="KW-0812">Transmembrane</keyword>
<evidence type="ECO:0000256" key="9">
    <source>
        <dbReference type="ARBA" id="ARBA00037216"/>
    </source>
</evidence>
<dbReference type="PANTHER" id="PTHR43848">
    <property type="entry name" value="PUTRESCINE TRANSPORT SYSTEM PERMEASE PROTEIN POTI"/>
    <property type="match status" value="1"/>
</dbReference>
<keyword evidence="8 11" id="KW-0472">Membrane</keyword>
<evidence type="ECO:0000256" key="6">
    <source>
        <dbReference type="ARBA" id="ARBA00022692"/>
    </source>
</evidence>
<feature type="transmembrane region" description="Helical" evidence="11">
    <location>
        <begin position="12"/>
        <end position="36"/>
    </location>
</feature>
<keyword evidence="14" id="KW-1185">Reference proteome</keyword>
<dbReference type="PANTHER" id="PTHR43848:SF5">
    <property type="entry name" value="SPERMIDINE_PUTRESCINE TRANSPORT SYSTEM PERMEASE PROTEIN POTC"/>
    <property type="match status" value="1"/>
</dbReference>
<dbReference type="InterPro" id="IPR000515">
    <property type="entry name" value="MetI-like"/>
</dbReference>
<dbReference type="Proteomes" id="UP000288071">
    <property type="component" value="Unassembled WGS sequence"/>
</dbReference>
<feature type="transmembrane region" description="Helical" evidence="11">
    <location>
        <begin position="239"/>
        <end position="260"/>
    </location>
</feature>
<evidence type="ECO:0000256" key="1">
    <source>
        <dbReference type="ARBA" id="ARBA00004429"/>
    </source>
</evidence>
<organism evidence="13 14">
    <name type="scientific">Paenirhodobacter huangdaonensis</name>
    <dbReference type="NCBI Taxonomy" id="2501515"/>
    <lineage>
        <taxon>Bacteria</taxon>
        <taxon>Pseudomonadati</taxon>
        <taxon>Pseudomonadota</taxon>
        <taxon>Alphaproteobacteria</taxon>
        <taxon>Rhodobacterales</taxon>
        <taxon>Rhodobacter group</taxon>
        <taxon>Paenirhodobacter</taxon>
    </lineage>
</organism>
<keyword evidence="3 11" id="KW-0813">Transport</keyword>
<comment type="similarity">
    <text evidence="2">Belongs to the binding-protein-dependent transport system permease family. CysTW subfamily.</text>
</comment>
<comment type="function">
    <text evidence="9">Required for the activity of the bacterial periplasmic transport system of putrescine and spermidine.</text>
</comment>
<protein>
    <recommendedName>
        <fullName evidence="10">Spermidine/putrescine transport system permease protein PotC</fullName>
    </recommendedName>
</protein>
<dbReference type="Pfam" id="PF00528">
    <property type="entry name" value="BPD_transp_1"/>
    <property type="match status" value="1"/>
</dbReference>
<feature type="transmembrane region" description="Helical" evidence="11">
    <location>
        <begin position="68"/>
        <end position="91"/>
    </location>
</feature>
<reference evidence="14" key="2">
    <citation type="submission" date="2019-01" db="EMBL/GenBank/DDBJ databases">
        <title>Sinorhodobacter populi sp. nov. isolated from the symptomatic bark tissue of Populus euramericana canker.</title>
        <authorList>
            <person name="Li Y."/>
        </authorList>
    </citation>
    <scope>NUCLEOTIDE SEQUENCE [LARGE SCALE GENOMIC DNA]</scope>
    <source>
        <strain evidence="14">CGMCC 1.12963</strain>
    </source>
</reference>
<dbReference type="PROSITE" id="PS50928">
    <property type="entry name" value="ABC_TM1"/>
    <property type="match status" value="1"/>
</dbReference>
<dbReference type="GO" id="GO:0055085">
    <property type="term" value="P:transmembrane transport"/>
    <property type="evidence" value="ECO:0007669"/>
    <property type="project" value="InterPro"/>
</dbReference>
<feature type="transmembrane region" description="Helical" evidence="11">
    <location>
        <begin position="111"/>
        <end position="129"/>
    </location>
</feature>
<evidence type="ECO:0000256" key="5">
    <source>
        <dbReference type="ARBA" id="ARBA00022519"/>
    </source>
</evidence>
<comment type="subcellular location">
    <subcellularLocation>
        <location evidence="1">Cell inner membrane</location>
        <topology evidence="1">Multi-pass membrane protein</topology>
    </subcellularLocation>
    <subcellularLocation>
        <location evidence="11">Cell membrane</location>
        <topology evidence="11">Multi-pass membrane protein</topology>
    </subcellularLocation>
</comment>
<dbReference type="InterPro" id="IPR051789">
    <property type="entry name" value="Bact_Polyamine_Transport"/>
</dbReference>
<evidence type="ECO:0000256" key="11">
    <source>
        <dbReference type="RuleBase" id="RU363032"/>
    </source>
</evidence>
<feature type="transmembrane region" description="Helical" evidence="11">
    <location>
        <begin position="183"/>
        <end position="204"/>
    </location>
</feature>
<proteinExistence type="inferred from homology"/>
<evidence type="ECO:0000313" key="13">
    <source>
        <dbReference type="EMBL" id="RWR50729.1"/>
    </source>
</evidence>
<evidence type="ECO:0000256" key="2">
    <source>
        <dbReference type="ARBA" id="ARBA00007069"/>
    </source>
</evidence>
<dbReference type="RefSeq" id="WP_128156929.1">
    <property type="nucleotide sequence ID" value="NZ_JBHSOM010000004.1"/>
</dbReference>
<dbReference type="EMBL" id="SAVA01000008">
    <property type="protein sequence ID" value="RWR50729.1"/>
    <property type="molecule type" value="Genomic_DNA"/>
</dbReference>
<dbReference type="InterPro" id="IPR035906">
    <property type="entry name" value="MetI-like_sf"/>
</dbReference>
<gene>
    <name evidence="13" type="ORF">EOW66_13940</name>
</gene>
<dbReference type="CDD" id="cd06261">
    <property type="entry name" value="TM_PBP2"/>
    <property type="match status" value="1"/>
</dbReference>
<dbReference type="GO" id="GO:0005886">
    <property type="term" value="C:plasma membrane"/>
    <property type="evidence" value="ECO:0007669"/>
    <property type="project" value="UniProtKB-SubCell"/>
</dbReference>
<reference evidence="13 14" key="1">
    <citation type="submission" date="2019-01" db="EMBL/GenBank/DDBJ databases">
        <title>Sinorhodobacter populi sp. nov. isolated from the symptomatic bark tissue of Populus euramericana canker.</title>
        <authorList>
            <person name="Xu G."/>
        </authorList>
    </citation>
    <scope>NUCLEOTIDE SEQUENCE [LARGE SCALE GENOMIC DNA]</scope>
    <source>
        <strain evidence="13 14">CGMCC 1.12963</strain>
    </source>
</reference>
<evidence type="ECO:0000256" key="7">
    <source>
        <dbReference type="ARBA" id="ARBA00022989"/>
    </source>
</evidence>
<evidence type="ECO:0000256" key="10">
    <source>
        <dbReference type="ARBA" id="ARBA00039580"/>
    </source>
</evidence>
<accession>A0A3S3N9C6</accession>
<name>A0A3S3N9C6_9RHOB</name>
<dbReference type="SUPFAM" id="SSF161098">
    <property type="entry name" value="MetI-like"/>
    <property type="match status" value="1"/>
</dbReference>
<sequence>MSTPHDVRRYPGAGLVTWVFFLWLYAPIAVVIWFSFNESRLVSVWSGFSTKWYVAALENDALLDALRVSLIVALTATVVATLIALSAAMVLTRHADLKFRRLSETVVNLPLLLPEIVVAVASLILFSQIGFTNGMARLIVAHSAFCTPFAFLPIRARLSGMSADYEEAAQDLYAAPFTAFRRVTLPLILPGVFAGAMLAFVISMDDFITSNMLNTGGTTTLPIYIFSLIKKGATPQLNAISTLLILASLIIATLALALSARAMRRG</sequence>
<evidence type="ECO:0000259" key="12">
    <source>
        <dbReference type="PROSITE" id="PS50928"/>
    </source>
</evidence>
<evidence type="ECO:0000256" key="3">
    <source>
        <dbReference type="ARBA" id="ARBA00022448"/>
    </source>
</evidence>
<evidence type="ECO:0000313" key="14">
    <source>
        <dbReference type="Proteomes" id="UP000288071"/>
    </source>
</evidence>
<keyword evidence="5" id="KW-0997">Cell inner membrane</keyword>
<dbReference type="Gene3D" id="1.10.3720.10">
    <property type="entry name" value="MetI-like"/>
    <property type="match status" value="1"/>
</dbReference>
<comment type="caution">
    <text evidence="13">The sequence shown here is derived from an EMBL/GenBank/DDBJ whole genome shotgun (WGS) entry which is preliminary data.</text>
</comment>
<keyword evidence="4" id="KW-1003">Cell membrane</keyword>
<keyword evidence="7 11" id="KW-1133">Transmembrane helix</keyword>
<feature type="domain" description="ABC transmembrane type-1" evidence="12">
    <location>
        <begin position="66"/>
        <end position="255"/>
    </location>
</feature>